<proteinExistence type="predicted"/>
<dbReference type="AlphaFoldDB" id="A0A2P2QU24"/>
<accession>A0A2P2QU24</accession>
<reference evidence="1" key="1">
    <citation type="submission" date="2018-02" db="EMBL/GenBank/DDBJ databases">
        <title>Rhizophora mucronata_Transcriptome.</title>
        <authorList>
            <person name="Meera S.P."/>
            <person name="Sreeshan A."/>
            <person name="Augustine A."/>
        </authorList>
    </citation>
    <scope>NUCLEOTIDE SEQUENCE</scope>
    <source>
        <tissue evidence="1">Leaf</tissue>
    </source>
</reference>
<sequence length="37" mass="4461">MEVNKPKNLHMRYLSQIAKNRNKMEPGKQLIYEDLTE</sequence>
<protein>
    <submittedName>
        <fullName evidence="1">Uncharacterized protein</fullName>
    </submittedName>
</protein>
<organism evidence="1">
    <name type="scientific">Rhizophora mucronata</name>
    <name type="common">Asiatic mangrove</name>
    <dbReference type="NCBI Taxonomy" id="61149"/>
    <lineage>
        <taxon>Eukaryota</taxon>
        <taxon>Viridiplantae</taxon>
        <taxon>Streptophyta</taxon>
        <taxon>Embryophyta</taxon>
        <taxon>Tracheophyta</taxon>
        <taxon>Spermatophyta</taxon>
        <taxon>Magnoliopsida</taxon>
        <taxon>eudicotyledons</taxon>
        <taxon>Gunneridae</taxon>
        <taxon>Pentapetalae</taxon>
        <taxon>rosids</taxon>
        <taxon>fabids</taxon>
        <taxon>Malpighiales</taxon>
        <taxon>Rhizophoraceae</taxon>
        <taxon>Rhizophora</taxon>
    </lineage>
</organism>
<name>A0A2P2QU24_RHIMU</name>
<dbReference type="EMBL" id="GGEC01089887">
    <property type="protein sequence ID" value="MBX70371.1"/>
    <property type="molecule type" value="Transcribed_RNA"/>
</dbReference>
<evidence type="ECO:0000313" key="1">
    <source>
        <dbReference type="EMBL" id="MBX70371.1"/>
    </source>
</evidence>